<protein>
    <submittedName>
        <fullName evidence="1">Transcriptional regulator</fullName>
    </submittedName>
</protein>
<evidence type="ECO:0000313" key="2">
    <source>
        <dbReference type="Proteomes" id="UP000192536"/>
    </source>
</evidence>
<reference evidence="1 2" key="1">
    <citation type="journal article" date="2017" name="Int. J. Syst. Evol. Microbiol.">
        <title>Rouxiella badensis sp. nov. and Rouxiella silvae sp. nov. isolated from peat bog soil in Germany and emendation of the genus description.</title>
        <authorList>
            <person name="Le Fleche-Mateos A."/>
            <person name="Kugler J.H."/>
            <person name="Hansen S.H."/>
            <person name="Syldatk C."/>
            <person name="Hausmann R."/>
            <person name="Lomprez F."/>
            <person name="Vandenbogaert M."/>
            <person name="Manuguerra J.C."/>
            <person name="Grimont P.A."/>
        </authorList>
    </citation>
    <scope>NUCLEOTIDE SEQUENCE [LARGE SCALE GENOMIC DNA]</scope>
    <source>
        <strain evidence="1 2">DSM 100043</strain>
    </source>
</reference>
<proteinExistence type="predicted"/>
<dbReference type="Proteomes" id="UP000192536">
    <property type="component" value="Unassembled WGS sequence"/>
</dbReference>
<sequence>MYVAAPYKESRSEFLYELMEKYPLGTMITYGDPGLDAVHIPFEIAKNAASGDSLRAHVARANPVWKNVPNGAEVLVVFQAGDAYISPNWYPGKHKTHREVPTWNYRAVHVRGHIHFHHDEAFLREMLASLTDRQESTQSSPWRLADAPADYIAAMLKAIVGVEIKITDITASMKLGQNKKYEDLKGAGENVLKTGNEVIGHAMLSHLKIKD</sequence>
<dbReference type="SUPFAM" id="SSF50475">
    <property type="entry name" value="FMN-binding split barrel"/>
    <property type="match status" value="1"/>
</dbReference>
<dbReference type="PANTHER" id="PTHR35802:SF1">
    <property type="entry name" value="PROTEASE SYNTHASE AND SPORULATION PROTEIN PAI 2"/>
    <property type="match status" value="1"/>
</dbReference>
<dbReference type="InterPro" id="IPR007396">
    <property type="entry name" value="TR_PAI2-type"/>
</dbReference>
<keyword evidence="2" id="KW-1185">Reference proteome</keyword>
<dbReference type="InterPro" id="IPR012349">
    <property type="entry name" value="Split_barrel_FMN-bd"/>
</dbReference>
<evidence type="ECO:0000313" key="1">
    <source>
        <dbReference type="EMBL" id="ORJ25461.1"/>
    </source>
</evidence>
<dbReference type="STRING" id="1646377.BS640_10685"/>
<dbReference type="EMBL" id="MRWE01000015">
    <property type="protein sequence ID" value="ORJ25461.1"/>
    <property type="molecule type" value="Genomic_DNA"/>
</dbReference>
<dbReference type="AlphaFoldDB" id="A0A1X0WFD6"/>
<accession>A0A1X0WFD6</accession>
<organism evidence="1 2">
    <name type="scientific">Rouxiella badensis</name>
    <dbReference type="NCBI Taxonomy" id="1646377"/>
    <lineage>
        <taxon>Bacteria</taxon>
        <taxon>Pseudomonadati</taxon>
        <taxon>Pseudomonadota</taxon>
        <taxon>Gammaproteobacteria</taxon>
        <taxon>Enterobacterales</taxon>
        <taxon>Yersiniaceae</taxon>
        <taxon>Rouxiella</taxon>
    </lineage>
</organism>
<gene>
    <name evidence="1" type="ORF">BS640_10685</name>
</gene>
<dbReference type="Gene3D" id="2.30.110.10">
    <property type="entry name" value="Electron Transport, Fmn-binding Protein, Chain A"/>
    <property type="match status" value="1"/>
</dbReference>
<name>A0A1X0WFD6_9GAMM</name>
<comment type="caution">
    <text evidence="1">The sequence shown here is derived from an EMBL/GenBank/DDBJ whole genome shotgun (WGS) entry which is preliminary data.</text>
</comment>
<dbReference type="Pfam" id="PF04299">
    <property type="entry name" value="FMN_bind_2"/>
    <property type="match status" value="1"/>
</dbReference>
<dbReference type="PIRSF" id="PIRSF010372">
    <property type="entry name" value="PaiB"/>
    <property type="match status" value="1"/>
</dbReference>
<dbReference type="PANTHER" id="PTHR35802">
    <property type="entry name" value="PROTEASE SYNTHASE AND SPORULATION PROTEIN PAI 2"/>
    <property type="match status" value="1"/>
</dbReference>
<dbReference type="RefSeq" id="WP_084912537.1">
    <property type="nucleotide sequence ID" value="NZ_CAUQAZ010000162.1"/>
</dbReference>